<comment type="caution">
    <text evidence="4">The sequence shown here is derived from an EMBL/GenBank/DDBJ whole genome shotgun (WGS) entry which is preliminary data.</text>
</comment>
<dbReference type="Proteomes" id="UP000005835">
    <property type="component" value="Unassembled WGS sequence"/>
</dbReference>
<feature type="transmembrane region" description="Helical" evidence="2">
    <location>
        <begin position="275"/>
        <end position="303"/>
    </location>
</feature>
<evidence type="ECO:0000259" key="3">
    <source>
        <dbReference type="PROSITE" id="PS51711"/>
    </source>
</evidence>
<dbReference type="InterPro" id="IPR011642">
    <property type="entry name" value="Gate_dom"/>
</dbReference>
<protein>
    <recommendedName>
        <fullName evidence="1">Ferrous iron transport protein B</fullName>
    </recommendedName>
</protein>
<feature type="transmembrane region" description="Helical" evidence="2">
    <location>
        <begin position="224"/>
        <end position="247"/>
    </location>
</feature>
<proteinExistence type="predicted"/>
<dbReference type="STRING" id="742823.HMPREF9465_00828"/>
<dbReference type="SUPFAM" id="SSF52540">
    <property type="entry name" value="P-loop containing nucleoside triphosphate hydrolases"/>
    <property type="match status" value="1"/>
</dbReference>
<feature type="transmembrane region" description="Helical" evidence="2">
    <location>
        <begin position="396"/>
        <end position="417"/>
    </location>
</feature>
<accession>K1JIQ0</accession>
<keyword evidence="2" id="KW-0812">Transmembrane</keyword>
<dbReference type="CDD" id="cd01879">
    <property type="entry name" value="FeoB"/>
    <property type="match status" value="1"/>
</dbReference>
<dbReference type="GO" id="GO:0005525">
    <property type="term" value="F:GTP binding"/>
    <property type="evidence" value="ECO:0007669"/>
    <property type="project" value="InterPro"/>
</dbReference>
<organism evidence="4 5">
    <name type="scientific">Sutterella wadsworthensis 2_1_59BFAA</name>
    <dbReference type="NCBI Taxonomy" id="742823"/>
    <lineage>
        <taxon>Bacteria</taxon>
        <taxon>Pseudomonadati</taxon>
        <taxon>Pseudomonadota</taxon>
        <taxon>Betaproteobacteria</taxon>
        <taxon>Burkholderiales</taxon>
        <taxon>Sutterellaceae</taxon>
        <taxon>Sutterella</taxon>
    </lineage>
</organism>
<feature type="domain" description="FeoB-type G" evidence="3">
    <location>
        <begin position="12"/>
        <end position="179"/>
    </location>
</feature>
<keyword evidence="2" id="KW-0472">Membrane</keyword>
<dbReference type="Pfam" id="PF07664">
    <property type="entry name" value="FeoB_C"/>
    <property type="match status" value="1"/>
</dbReference>
<dbReference type="eggNOG" id="COG0370">
    <property type="taxonomic scope" value="Bacteria"/>
</dbReference>
<sequence>MAVSTVDIYPSGPLIAMLGNPNAGKTSLFNILTGSKQKVANYAGVTVERVEGQLIGAPEKIRVLDLPGTYSFHPRSPDEKVTVDVLKGVARGERRPDLVVCVLDATNLRRGLKLVMAAQRLKLPAVVAVNMMDLARRRGIELKAEDLSRELGVPVVETIAVRKQGIDRLTELLSDPSAWSSWVPEATEEDDLARLNRILRKLGLDKIFPDEFSDRIDRVVLNPWLGVTILMIILFFVFQAVFAWSAYPMEWIEEGFNMLGELCAEHLPDGFVKDLLVDAVIGGVGGVVVFLPQILILFFFILLMEESGYLPRAAFLLDRTMGSVGLSGRSFLPLLSGYACAVPAIMAARIVGNQRDRWATIAIAPLLTCGARLPVYAVMIAAFVPDVSVWGVGLQGLVLFALYCLGMVGALVVAWILKHTTGKGENRTLMLELPSYHLPRIDALAHGLWQRACIYLQKVGTIILALTVFLWVLTTFPGAPAGATDPAINYSFAGMLGRALEPLFAPIGFNWQMCISLVPAMGAREVAVSVLGTLYATASDAEDALVPILQHSWTIPMGLSFLAFFVFSPSCFATLAAIKREMGTWKAPAVLWVAYTLLAYAFSFVVYRTALWVCG</sequence>
<dbReference type="PANTHER" id="PTHR43185:SF1">
    <property type="entry name" value="FE(2+) TRANSPORTER FEOB"/>
    <property type="match status" value="1"/>
</dbReference>
<keyword evidence="5" id="KW-1185">Reference proteome</keyword>
<dbReference type="Pfam" id="PF07670">
    <property type="entry name" value="Gate"/>
    <property type="match status" value="2"/>
</dbReference>
<reference evidence="4 5" key="1">
    <citation type="submission" date="2012-05" db="EMBL/GenBank/DDBJ databases">
        <title>The Genome Sequence of Sutterella wadsworthensis 2_1_59BFAA.</title>
        <authorList>
            <consortium name="The Broad Institute Genome Sequencing Platform"/>
            <person name="Earl A."/>
            <person name="Ward D."/>
            <person name="Feldgarden M."/>
            <person name="Gevers D."/>
            <person name="Daigneault M."/>
            <person name="Strauss J."/>
            <person name="Allen-Vercoe E."/>
            <person name="Walker B."/>
            <person name="Young S.K."/>
            <person name="Zeng Q."/>
            <person name="Gargeya S."/>
            <person name="Fitzgerald M."/>
            <person name="Haas B."/>
            <person name="Abouelleil A."/>
            <person name="Alvarado L."/>
            <person name="Arachchi H.M."/>
            <person name="Berlin A.M."/>
            <person name="Chapman S.B."/>
            <person name="Goldberg J."/>
            <person name="Griggs A."/>
            <person name="Gujja S."/>
            <person name="Hansen M."/>
            <person name="Howarth C."/>
            <person name="Imamovic A."/>
            <person name="Larimer J."/>
            <person name="McCowen C."/>
            <person name="Montmayeur A."/>
            <person name="Murphy C."/>
            <person name="Neiman D."/>
            <person name="Pearson M."/>
            <person name="Priest M."/>
            <person name="Roberts A."/>
            <person name="Saif S."/>
            <person name="Shea T."/>
            <person name="Sisk P."/>
            <person name="Sykes S."/>
            <person name="Wortman J."/>
            <person name="Nusbaum C."/>
            <person name="Birren B."/>
        </authorList>
    </citation>
    <scope>NUCLEOTIDE SEQUENCE [LARGE SCALE GENOMIC DNA]</scope>
    <source>
        <strain evidence="4 5">2_1_59BFAA</strain>
    </source>
</reference>
<feature type="transmembrane region" description="Helical" evidence="2">
    <location>
        <begin position="590"/>
        <end position="610"/>
    </location>
</feature>
<dbReference type="InterPro" id="IPR027417">
    <property type="entry name" value="P-loop_NTPase"/>
</dbReference>
<evidence type="ECO:0000313" key="4">
    <source>
        <dbReference type="EMBL" id="EKB31560.1"/>
    </source>
</evidence>
<dbReference type="NCBIfam" id="TIGR00231">
    <property type="entry name" value="small_GTP"/>
    <property type="match status" value="1"/>
</dbReference>
<feature type="transmembrane region" description="Helical" evidence="2">
    <location>
        <begin position="459"/>
        <end position="479"/>
    </location>
</feature>
<dbReference type="InterPro" id="IPR011640">
    <property type="entry name" value="Fe2_transport_prot_B_C"/>
</dbReference>
<dbReference type="RefSeq" id="WP_005434435.1">
    <property type="nucleotide sequence ID" value="NZ_JH815515.1"/>
</dbReference>
<dbReference type="InterPro" id="IPR005225">
    <property type="entry name" value="Small_GTP-bd"/>
</dbReference>
<keyword evidence="2" id="KW-1133">Transmembrane helix</keyword>
<feature type="transmembrane region" description="Helical" evidence="2">
    <location>
        <begin position="555"/>
        <end position="578"/>
    </location>
</feature>
<dbReference type="Gene3D" id="3.40.50.300">
    <property type="entry name" value="P-loop containing nucleotide triphosphate hydrolases"/>
    <property type="match status" value="1"/>
</dbReference>
<feature type="transmembrane region" description="Helical" evidence="2">
    <location>
        <begin position="358"/>
        <end position="384"/>
    </location>
</feature>
<gene>
    <name evidence="4" type="ORF">HMPREF9465_00828</name>
</gene>
<dbReference type="PRINTS" id="PR00326">
    <property type="entry name" value="GTP1OBG"/>
</dbReference>
<dbReference type="OrthoDB" id="9809127at2"/>
<dbReference type="InterPro" id="IPR050860">
    <property type="entry name" value="FeoB_GTPase"/>
</dbReference>
<dbReference type="AlphaFoldDB" id="K1JIQ0"/>
<dbReference type="InterPro" id="IPR030389">
    <property type="entry name" value="G_FEOB_dom"/>
</dbReference>
<dbReference type="InterPro" id="IPR006073">
    <property type="entry name" value="GTP-bd"/>
</dbReference>
<evidence type="ECO:0000313" key="5">
    <source>
        <dbReference type="Proteomes" id="UP000005835"/>
    </source>
</evidence>
<dbReference type="PANTHER" id="PTHR43185">
    <property type="entry name" value="FERROUS IRON TRANSPORT PROTEIN B"/>
    <property type="match status" value="1"/>
</dbReference>
<dbReference type="HOGENOM" id="CLU_013350_3_0_4"/>
<name>K1JIQ0_9BURK</name>
<dbReference type="EMBL" id="ADMG01000020">
    <property type="protein sequence ID" value="EKB31560.1"/>
    <property type="molecule type" value="Genomic_DNA"/>
</dbReference>
<dbReference type="GO" id="GO:0005886">
    <property type="term" value="C:plasma membrane"/>
    <property type="evidence" value="ECO:0007669"/>
    <property type="project" value="TreeGrafter"/>
</dbReference>
<dbReference type="PATRIC" id="fig|742823.3.peg.835"/>
<evidence type="ECO:0000256" key="1">
    <source>
        <dbReference type="ARBA" id="ARBA00031200"/>
    </source>
</evidence>
<dbReference type="Pfam" id="PF02421">
    <property type="entry name" value="FeoB_N"/>
    <property type="match status" value="1"/>
</dbReference>
<dbReference type="PROSITE" id="PS51711">
    <property type="entry name" value="G_FEOB"/>
    <property type="match status" value="1"/>
</dbReference>
<evidence type="ECO:0000256" key="2">
    <source>
        <dbReference type="SAM" id="Phobius"/>
    </source>
</evidence>
<dbReference type="GO" id="GO:0015093">
    <property type="term" value="F:ferrous iron transmembrane transporter activity"/>
    <property type="evidence" value="ECO:0007669"/>
    <property type="project" value="InterPro"/>
</dbReference>